<proteinExistence type="predicted"/>
<evidence type="ECO:0000313" key="1">
    <source>
        <dbReference type="EMBL" id="KAK7463939.1"/>
    </source>
</evidence>
<protein>
    <submittedName>
        <fullName evidence="1">Uncharacterized protein</fullName>
    </submittedName>
</protein>
<dbReference type="AlphaFoldDB" id="A0ABD0J7S5"/>
<gene>
    <name evidence="1" type="ORF">BaRGS_00038051</name>
</gene>
<reference evidence="1 2" key="1">
    <citation type="journal article" date="2023" name="Sci. Data">
        <title>Genome assembly of the Korean intertidal mud-creeper Batillaria attramentaria.</title>
        <authorList>
            <person name="Patra A.K."/>
            <person name="Ho P.T."/>
            <person name="Jun S."/>
            <person name="Lee S.J."/>
            <person name="Kim Y."/>
            <person name="Won Y.J."/>
        </authorList>
    </citation>
    <scope>NUCLEOTIDE SEQUENCE [LARGE SCALE GENOMIC DNA]</scope>
    <source>
        <strain evidence="1">Wonlab-2016</strain>
    </source>
</reference>
<name>A0ABD0J7S5_9CAEN</name>
<dbReference type="EMBL" id="JACVVK020000596">
    <property type="protein sequence ID" value="KAK7463939.1"/>
    <property type="molecule type" value="Genomic_DNA"/>
</dbReference>
<evidence type="ECO:0000313" key="2">
    <source>
        <dbReference type="Proteomes" id="UP001519460"/>
    </source>
</evidence>
<keyword evidence="2" id="KW-1185">Reference proteome</keyword>
<dbReference type="Proteomes" id="UP001519460">
    <property type="component" value="Unassembled WGS sequence"/>
</dbReference>
<sequence length="109" mass="11673">MSLSGVIPAVSEKNPAHKPPHRTGYSLSEMHLLHLHMAAKSGIKILVTKWESCILDTTIDVLCPVALETNGVGDVVGRPEPVATALDGDGEADKLKLHARSRVRLCGRS</sequence>
<organism evidence="1 2">
    <name type="scientific">Batillaria attramentaria</name>
    <dbReference type="NCBI Taxonomy" id="370345"/>
    <lineage>
        <taxon>Eukaryota</taxon>
        <taxon>Metazoa</taxon>
        <taxon>Spiralia</taxon>
        <taxon>Lophotrochozoa</taxon>
        <taxon>Mollusca</taxon>
        <taxon>Gastropoda</taxon>
        <taxon>Caenogastropoda</taxon>
        <taxon>Sorbeoconcha</taxon>
        <taxon>Cerithioidea</taxon>
        <taxon>Batillariidae</taxon>
        <taxon>Batillaria</taxon>
    </lineage>
</organism>
<comment type="caution">
    <text evidence="1">The sequence shown here is derived from an EMBL/GenBank/DDBJ whole genome shotgun (WGS) entry which is preliminary data.</text>
</comment>
<accession>A0ABD0J7S5</accession>